<protein>
    <submittedName>
        <fullName evidence="2">Pimeloyl-ACP methyl ester carboxylesterase</fullName>
    </submittedName>
</protein>
<dbReference type="Pfam" id="PF12697">
    <property type="entry name" value="Abhydrolase_6"/>
    <property type="match status" value="1"/>
</dbReference>
<dbReference type="InterPro" id="IPR000073">
    <property type="entry name" value="AB_hydrolase_1"/>
</dbReference>
<dbReference type="Gene3D" id="3.40.50.1820">
    <property type="entry name" value="alpha/beta hydrolase"/>
    <property type="match status" value="1"/>
</dbReference>
<accession>A0A7W9GRB1</accession>
<evidence type="ECO:0000313" key="3">
    <source>
        <dbReference type="Proteomes" id="UP000542813"/>
    </source>
</evidence>
<evidence type="ECO:0000259" key="1">
    <source>
        <dbReference type="Pfam" id="PF12697"/>
    </source>
</evidence>
<reference evidence="2 3" key="1">
    <citation type="submission" date="2020-08" db="EMBL/GenBank/DDBJ databases">
        <title>Sequencing the genomes of 1000 actinobacteria strains.</title>
        <authorList>
            <person name="Klenk H.-P."/>
        </authorList>
    </citation>
    <scope>NUCLEOTIDE SEQUENCE [LARGE SCALE GENOMIC DNA]</scope>
    <source>
        <strain evidence="2 3">DSM 102122</strain>
    </source>
</reference>
<comment type="caution">
    <text evidence="2">The sequence shown here is derived from an EMBL/GenBank/DDBJ whole genome shotgun (WGS) entry which is preliminary data.</text>
</comment>
<feature type="domain" description="AB hydrolase-1" evidence="1">
    <location>
        <begin position="32"/>
        <end position="259"/>
    </location>
</feature>
<keyword evidence="3" id="KW-1185">Reference proteome</keyword>
<dbReference type="SUPFAM" id="SSF53474">
    <property type="entry name" value="alpha/beta-Hydrolases"/>
    <property type="match status" value="1"/>
</dbReference>
<dbReference type="RefSeq" id="WP_184823376.1">
    <property type="nucleotide sequence ID" value="NZ_JACHMM010000001.1"/>
</dbReference>
<sequence>MSTVISKDGTTIAFDAVGTGRTLIMIDGATGYPAINPLNAETAKLLSDGFRTYTYDRRGRGNSTDTAPYAIEREIEDLAALVEDAGGGPAVLFGWSSGGVLALDAAASGLLPVSHVAVFEPPFVVDDVRPPLPADYVERLDAANAAGDPGEAVAIFMVEAAGGTPEMVEGLKQSDFWPVMLGIAPTIAYDGRIMGTTMSGNPLPADRWASIDIPVLTMYGLDTWPALKPGAPALAELLPTATLKPVPGENHATTPEVLAPALRDFVEA</sequence>
<evidence type="ECO:0000313" key="2">
    <source>
        <dbReference type="EMBL" id="MBB5788597.1"/>
    </source>
</evidence>
<dbReference type="Proteomes" id="UP000542813">
    <property type="component" value="Unassembled WGS sequence"/>
</dbReference>
<name>A0A7W9GRB1_9ACTN</name>
<dbReference type="InterPro" id="IPR029058">
    <property type="entry name" value="AB_hydrolase_fold"/>
</dbReference>
<proteinExistence type="predicted"/>
<dbReference type="GO" id="GO:0003824">
    <property type="term" value="F:catalytic activity"/>
    <property type="evidence" value="ECO:0007669"/>
    <property type="project" value="UniProtKB-ARBA"/>
</dbReference>
<dbReference type="AlphaFoldDB" id="A0A7W9GRB1"/>
<dbReference type="EMBL" id="JACHMM010000001">
    <property type="protein sequence ID" value="MBB5788597.1"/>
    <property type="molecule type" value="Genomic_DNA"/>
</dbReference>
<gene>
    <name evidence="2" type="ORF">HD601_003172</name>
</gene>
<organism evidence="2 3">
    <name type="scientific">Jiangella mangrovi</name>
    <dbReference type="NCBI Taxonomy" id="1524084"/>
    <lineage>
        <taxon>Bacteria</taxon>
        <taxon>Bacillati</taxon>
        <taxon>Actinomycetota</taxon>
        <taxon>Actinomycetes</taxon>
        <taxon>Jiangellales</taxon>
        <taxon>Jiangellaceae</taxon>
        <taxon>Jiangella</taxon>
    </lineage>
</organism>